<dbReference type="GO" id="GO:0034982">
    <property type="term" value="P:mitochondrial protein processing"/>
    <property type="evidence" value="ECO:0007669"/>
    <property type="project" value="TreeGrafter"/>
</dbReference>
<feature type="region of interest" description="Disordered" evidence="7">
    <location>
        <begin position="19"/>
        <end position="79"/>
    </location>
</feature>
<evidence type="ECO:0000256" key="5">
    <source>
        <dbReference type="ARBA" id="ARBA00023049"/>
    </source>
</evidence>
<feature type="compositionally biased region" description="Basic and acidic residues" evidence="7">
    <location>
        <begin position="47"/>
        <end position="56"/>
    </location>
</feature>
<reference evidence="9" key="1">
    <citation type="journal article" date="2014" name="Genome Announc.">
        <title>Draft genome sequence of Rhodosporidium toruloides CECT1137, an oleaginous yeast of biotechnological interest.</title>
        <authorList>
            <person name="Morin N."/>
            <person name="Calcas X."/>
            <person name="Devillers H."/>
            <person name="Durrens P."/>
            <person name="Sherman D.J."/>
            <person name="Nicaud J.-M."/>
            <person name="Neuveglise C."/>
        </authorList>
    </citation>
    <scope>NUCLEOTIDE SEQUENCE</scope>
    <source>
        <strain evidence="9">CECT1137</strain>
    </source>
</reference>
<dbReference type="Pfam" id="PF01435">
    <property type="entry name" value="Peptidase_M48"/>
    <property type="match status" value="1"/>
</dbReference>
<dbReference type="OrthoDB" id="7464992at2759"/>
<evidence type="ECO:0000313" key="9">
    <source>
        <dbReference type="EMBL" id="CDR35935.1"/>
    </source>
</evidence>
<dbReference type="GO" id="GO:0005743">
    <property type="term" value="C:mitochondrial inner membrane"/>
    <property type="evidence" value="ECO:0007669"/>
    <property type="project" value="TreeGrafter"/>
</dbReference>
<keyword evidence="2" id="KW-0479">Metal-binding</keyword>
<dbReference type="AlphaFoldDB" id="A0A061AKY3"/>
<name>A0A061AKY3_RHOTO</name>
<feature type="compositionally biased region" description="Low complexity" evidence="7">
    <location>
        <begin position="19"/>
        <end position="38"/>
    </location>
</feature>
<evidence type="ECO:0000256" key="1">
    <source>
        <dbReference type="ARBA" id="ARBA00022670"/>
    </source>
</evidence>
<dbReference type="Gene3D" id="3.30.2010.10">
    <property type="entry name" value="Metalloproteases ('zincins'), catalytic domain"/>
    <property type="match status" value="1"/>
</dbReference>
<gene>
    <name evidence="9" type="ORF">RHTO0S_01e10506g</name>
</gene>
<dbReference type="CDD" id="cd07331">
    <property type="entry name" value="M48C_Oma1_like"/>
    <property type="match status" value="1"/>
</dbReference>
<keyword evidence="4 6" id="KW-0862">Zinc</keyword>
<comment type="similarity">
    <text evidence="6">Belongs to the peptidase M48 family.</text>
</comment>
<dbReference type="EMBL" id="LK052936">
    <property type="protein sequence ID" value="CDR35935.1"/>
    <property type="molecule type" value="Genomic_DNA"/>
</dbReference>
<evidence type="ECO:0000256" key="3">
    <source>
        <dbReference type="ARBA" id="ARBA00022801"/>
    </source>
</evidence>
<evidence type="ECO:0000256" key="6">
    <source>
        <dbReference type="RuleBase" id="RU003983"/>
    </source>
</evidence>
<keyword evidence="1 6" id="KW-0645">Protease</keyword>
<organism evidence="9">
    <name type="scientific">Rhodotorula toruloides</name>
    <name type="common">Yeast</name>
    <name type="synonym">Rhodosporidium toruloides</name>
    <dbReference type="NCBI Taxonomy" id="5286"/>
    <lineage>
        <taxon>Eukaryota</taxon>
        <taxon>Fungi</taxon>
        <taxon>Dikarya</taxon>
        <taxon>Basidiomycota</taxon>
        <taxon>Pucciniomycotina</taxon>
        <taxon>Microbotryomycetes</taxon>
        <taxon>Sporidiobolales</taxon>
        <taxon>Sporidiobolaceae</taxon>
        <taxon>Rhodotorula</taxon>
    </lineage>
</organism>
<comment type="cofactor">
    <cofactor evidence="6">
        <name>Zn(2+)</name>
        <dbReference type="ChEBI" id="CHEBI:29105"/>
    </cofactor>
    <text evidence="6">Binds 1 zinc ion per subunit.</text>
</comment>
<dbReference type="GO" id="GO:0004222">
    <property type="term" value="F:metalloendopeptidase activity"/>
    <property type="evidence" value="ECO:0007669"/>
    <property type="project" value="InterPro"/>
</dbReference>
<accession>A0A061AKY3</accession>
<evidence type="ECO:0000256" key="7">
    <source>
        <dbReference type="SAM" id="MobiDB-lite"/>
    </source>
</evidence>
<dbReference type="GO" id="GO:0006515">
    <property type="term" value="P:protein quality control for misfolded or incompletely synthesized proteins"/>
    <property type="evidence" value="ECO:0007669"/>
    <property type="project" value="TreeGrafter"/>
</dbReference>
<proteinExistence type="inferred from homology"/>
<dbReference type="PANTHER" id="PTHR22726">
    <property type="entry name" value="METALLOENDOPEPTIDASE OMA1"/>
    <property type="match status" value="1"/>
</dbReference>
<dbReference type="InterPro" id="IPR001915">
    <property type="entry name" value="Peptidase_M48"/>
</dbReference>
<evidence type="ECO:0000256" key="4">
    <source>
        <dbReference type="ARBA" id="ARBA00022833"/>
    </source>
</evidence>
<evidence type="ECO:0000256" key="2">
    <source>
        <dbReference type="ARBA" id="ARBA00022723"/>
    </source>
</evidence>
<keyword evidence="5 6" id="KW-0482">Metalloprotease</keyword>
<dbReference type="PANTHER" id="PTHR22726:SF1">
    <property type="entry name" value="METALLOENDOPEPTIDASE OMA1, MITOCHONDRIAL"/>
    <property type="match status" value="1"/>
</dbReference>
<keyword evidence="3 6" id="KW-0378">Hydrolase</keyword>
<protein>
    <submittedName>
        <fullName evidence="9">RHTO0S01e10506g1_1</fullName>
    </submittedName>
</protein>
<feature type="domain" description="Peptidase M48" evidence="8">
    <location>
        <begin position="186"/>
        <end position="364"/>
    </location>
</feature>
<dbReference type="InterPro" id="IPR051156">
    <property type="entry name" value="Mito/Outer_Membr_Metalloprot"/>
</dbReference>
<evidence type="ECO:0000259" key="8">
    <source>
        <dbReference type="Pfam" id="PF01435"/>
    </source>
</evidence>
<dbReference type="GO" id="GO:0046872">
    <property type="term" value="F:metal ion binding"/>
    <property type="evidence" value="ECO:0007669"/>
    <property type="project" value="UniProtKB-KW"/>
</dbReference>
<sequence length="394" mass="44561">MPRPRLQPLLRPFFTSSFPSSLLTKPPLLPHPRLLTSSAAQQVRYRRFGDPPERPEPPTYPPRDAEPQLRDVNPNDPLGIFDVARRRRQVPVYEQPRQRSSYGGRRQGFSFHNVQTVLRSRMFLVLLGGAGGYYVFHLEKVPETGRWRFMDVSPAMEKQMGEQAFQETMGEFGRKVLPDYHPQARFVQGVIQRIIRANGLEDKVGGPGWKTYVVKDDSTKNAFVLPNGTIFVFTGILPVAADADGLACVLGHEIAHQVARHSAERMSGMKVFYALALLLSSFGIDMGLSQVLLQFVYSLPNSRKNETEADLIGLRLANQACFDPRAAEALWKRMSAAEDSPGVDMSFLSTHPSSKHRIENVKMWAEDVVKERPSECGPLRDQVEPFQRFSRGRW</sequence>